<dbReference type="PANTHER" id="PTHR43133:SF25">
    <property type="entry name" value="RNA POLYMERASE SIGMA FACTOR RFAY-RELATED"/>
    <property type="match status" value="1"/>
</dbReference>
<evidence type="ECO:0000259" key="6">
    <source>
        <dbReference type="Pfam" id="PF08281"/>
    </source>
</evidence>
<dbReference type="InterPro" id="IPR036388">
    <property type="entry name" value="WH-like_DNA-bd_sf"/>
</dbReference>
<dbReference type="GO" id="GO:0003677">
    <property type="term" value="F:DNA binding"/>
    <property type="evidence" value="ECO:0007669"/>
    <property type="project" value="InterPro"/>
</dbReference>
<dbReference type="Pfam" id="PF08281">
    <property type="entry name" value="Sigma70_r4_2"/>
    <property type="match status" value="1"/>
</dbReference>
<dbReference type="RefSeq" id="WP_126535928.1">
    <property type="nucleotide sequence ID" value="NZ_BSPM01000008.1"/>
</dbReference>
<dbReference type="SUPFAM" id="SSF88659">
    <property type="entry name" value="Sigma3 and sigma4 domains of RNA polymerase sigma factors"/>
    <property type="match status" value="1"/>
</dbReference>
<gene>
    <name evidence="7" type="ORF">EDD54_1050</name>
</gene>
<comment type="caution">
    <text evidence="7">The sequence shown here is derived from an EMBL/GenBank/DDBJ whole genome shotgun (WGS) entry which is preliminary data.</text>
</comment>
<dbReference type="CDD" id="cd06171">
    <property type="entry name" value="Sigma70_r4"/>
    <property type="match status" value="1"/>
</dbReference>
<reference evidence="7 8" key="1">
    <citation type="submission" date="2019-03" db="EMBL/GenBank/DDBJ databases">
        <title>Genomic Encyclopedia of Type Strains, Phase IV (KMG-IV): sequencing the most valuable type-strain genomes for metagenomic binning, comparative biology and taxonomic classification.</title>
        <authorList>
            <person name="Goeker M."/>
        </authorList>
    </citation>
    <scope>NUCLEOTIDE SEQUENCE [LARGE SCALE GENOMIC DNA]</scope>
    <source>
        <strain evidence="7 8">DSM 102969</strain>
    </source>
</reference>
<feature type="domain" description="RNA polymerase sigma-70 region 2" evidence="5">
    <location>
        <begin position="8"/>
        <end position="72"/>
    </location>
</feature>
<dbReference type="AlphaFoldDB" id="A0A4R6RKP8"/>
<evidence type="ECO:0000256" key="2">
    <source>
        <dbReference type="ARBA" id="ARBA00023015"/>
    </source>
</evidence>
<dbReference type="Proteomes" id="UP000294547">
    <property type="component" value="Unassembled WGS sequence"/>
</dbReference>
<dbReference type="InterPro" id="IPR014284">
    <property type="entry name" value="RNA_pol_sigma-70_dom"/>
</dbReference>
<dbReference type="InterPro" id="IPR013324">
    <property type="entry name" value="RNA_pol_sigma_r3/r4-like"/>
</dbReference>
<feature type="domain" description="RNA polymerase sigma factor 70 region 4 type 2" evidence="6">
    <location>
        <begin position="100"/>
        <end position="151"/>
    </location>
</feature>
<accession>A0A4R6RKP8</accession>
<dbReference type="Gene3D" id="1.10.1740.10">
    <property type="match status" value="1"/>
</dbReference>
<dbReference type="GO" id="GO:0006352">
    <property type="term" value="P:DNA-templated transcription initiation"/>
    <property type="evidence" value="ECO:0007669"/>
    <property type="project" value="InterPro"/>
</dbReference>
<evidence type="ECO:0000256" key="3">
    <source>
        <dbReference type="ARBA" id="ARBA00023082"/>
    </source>
</evidence>
<organism evidence="7 8">
    <name type="scientific">Oharaeibacter diazotrophicus</name>
    <dbReference type="NCBI Taxonomy" id="1920512"/>
    <lineage>
        <taxon>Bacteria</taxon>
        <taxon>Pseudomonadati</taxon>
        <taxon>Pseudomonadota</taxon>
        <taxon>Alphaproteobacteria</taxon>
        <taxon>Hyphomicrobiales</taxon>
        <taxon>Pleomorphomonadaceae</taxon>
        <taxon>Oharaeibacter</taxon>
    </lineage>
</organism>
<dbReference type="InterPro" id="IPR013325">
    <property type="entry name" value="RNA_pol_sigma_r2"/>
</dbReference>
<proteinExistence type="inferred from homology"/>
<evidence type="ECO:0000313" key="8">
    <source>
        <dbReference type="Proteomes" id="UP000294547"/>
    </source>
</evidence>
<dbReference type="InterPro" id="IPR013249">
    <property type="entry name" value="RNA_pol_sigma70_r4_t2"/>
</dbReference>
<evidence type="ECO:0000259" key="5">
    <source>
        <dbReference type="Pfam" id="PF04542"/>
    </source>
</evidence>
<dbReference type="NCBIfam" id="TIGR02937">
    <property type="entry name" value="sigma70-ECF"/>
    <property type="match status" value="1"/>
</dbReference>
<keyword evidence="4" id="KW-0804">Transcription</keyword>
<dbReference type="OrthoDB" id="9797134at2"/>
<dbReference type="Pfam" id="PF04542">
    <property type="entry name" value="Sigma70_r2"/>
    <property type="match status" value="1"/>
</dbReference>
<keyword evidence="8" id="KW-1185">Reference proteome</keyword>
<evidence type="ECO:0000313" key="7">
    <source>
        <dbReference type="EMBL" id="TDP87163.1"/>
    </source>
</evidence>
<dbReference type="InterPro" id="IPR039425">
    <property type="entry name" value="RNA_pol_sigma-70-like"/>
</dbReference>
<protein>
    <submittedName>
        <fullName evidence="7">RNA polymerase sigma-70 factor (ECF subfamily)</fullName>
    </submittedName>
</protein>
<keyword evidence="2" id="KW-0805">Transcription regulation</keyword>
<name>A0A4R6RKP8_9HYPH</name>
<evidence type="ECO:0000256" key="1">
    <source>
        <dbReference type="ARBA" id="ARBA00010641"/>
    </source>
</evidence>
<keyword evidence="3" id="KW-0731">Sigma factor</keyword>
<comment type="similarity">
    <text evidence="1">Belongs to the sigma-70 factor family. ECF subfamily.</text>
</comment>
<dbReference type="EMBL" id="SNXY01000006">
    <property type="protein sequence ID" value="TDP87163.1"/>
    <property type="molecule type" value="Genomic_DNA"/>
</dbReference>
<dbReference type="InterPro" id="IPR007627">
    <property type="entry name" value="RNA_pol_sigma70_r2"/>
</dbReference>
<sequence>MRIDIDVTPHLDALWRYARVLTRDDADADDLLQESLARAIRLSGSYDATRPLLNWLVVVMRNTFLSSRRRSAAERDRIHGAIPDDETALPSQEDRVDLAKVMRAFEGLPPDQREVLQLVAVLGFTYADAAETLGVPVGTVMSRLARGRAALKARVGYGGAAVGPKLRVVGGTDERD</sequence>
<dbReference type="PANTHER" id="PTHR43133">
    <property type="entry name" value="RNA POLYMERASE ECF-TYPE SIGMA FACTO"/>
    <property type="match status" value="1"/>
</dbReference>
<dbReference type="GO" id="GO:0016987">
    <property type="term" value="F:sigma factor activity"/>
    <property type="evidence" value="ECO:0007669"/>
    <property type="project" value="UniProtKB-KW"/>
</dbReference>
<dbReference type="SUPFAM" id="SSF88946">
    <property type="entry name" value="Sigma2 domain of RNA polymerase sigma factors"/>
    <property type="match status" value="1"/>
</dbReference>
<dbReference type="Gene3D" id="1.10.10.10">
    <property type="entry name" value="Winged helix-like DNA-binding domain superfamily/Winged helix DNA-binding domain"/>
    <property type="match status" value="1"/>
</dbReference>
<evidence type="ECO:0000256" key="4">
    <source>
        <dbReference type="ARBA" id="ARBA00023163"/>
    </source>
</evidence>